<name>A0A5A7Q372_STRAF</name>
<comment type="caution">
    <text evidence="1">The sequence shown here is derived from an EMBL/GenBank/DDBJ whole genome shotgun (WGS) entry which is preliminary data.</text>
</comment>
<proteinExistence type="predicted"/>
<dbReference type="OrthoDB" id="10643188at2759"/>
<gene>
    <name evidence="1" type="ORF">STAS_16191</name>
</gene>
<dbReference type="Proteomes" id="UP000325081">
    <property type="component" value="Unassembled WGS sequence"/>
</dbReference>
<organism evidence="1 2">
    <name type="scientific">Striga asiatica</name>
    <name type="common">Asiatic witchweed</name>
    <name type="synonym">Buchnera asiatica</name>
    <dbReference type="NCBI Taxonomy" id="4170"/>
    <lineage>
        <taxon>Eukaryota</taxon>
        <taxon>Viridiplantae</taxon>
        <taxon>Streptophyta</taxon>
        <taxon>Embryophyta</taxon>
        <taxon>Tracheophyta</taxon>
        <taxon>Spermatophyta</taxon>
        <taxon>Magnoliopsida</taxon>
        <taxon>eudicotyledons</taxon>
        <taxon>Gunneridae</taxon>
        <taxon>Pentapetalae</taxon>
        <taxon>asterids</taxon>
        <taxon>lamiids</taxon>
        <taxon>Lamiales</taxon>
        <taxon>Orobanchaceae</taxon>
        <taxon>Buchnereae</taxon>
        <taxon>Striga</taxon>
    </lineage>
</organism>
<sequence>MKGKRKNEKHTELGNLYNCSNAYLILSKSRCILNIPPQFKLASQFKLVLQLQLFCCSLLLLIINHKIRVVGLGFELVPSEDIECKCGQLPRHHTSPKSQLHQIYSGLSIGLGRLTQVFDRPHDREKHRTTANNVNKQEHLFPGDPILTERPCLIYHHLCYICYHLKRDHDHQYLLLLILQVGLQERPPSPNQHDQSKQSNSLQETKYVKQHIPAMGRPRPLDEHHGQHEEVNPKNRQHLLVQNSDPGGGQNEVDDGEEEINPRQNEIITVVGPAVLQVVHGRPNVHRHLQLRKAVGEHEGVLIGVGLGVEKVQFGGGGGREAVKGVDFLYGVGSEDAINLGVLDLLEHASRVQRKNPTLDRAERSVAGPERESLVMLSSSWPRWVNPNSSKGIIGRSSDRISENRISAAAREATESRISRRKGGAMVELDLSLPLWSS</sequence>
<dbReference type="AlphaFoldDB" id="A0A5A7Q372"/>
<evidence type="ECO:0000313" key="1">
    <source>
        <dbReference type="EMBL" id="GER39569.1"/>
    </source>
</evidence>
<evidence type="ECO:0000313" key="2">
    <source>
        <dbReference type="Proteomes" id="UP000325081"/>
    </source>
</evidence>
<accession>A0A5A7Q372</accession>
<protein>
    <submittedName>
        <fullName evidence="1">Plant neutral invertase family protein</fullName>
    </submittedName>
</protein>
<reference evidence="2" key="1">
    <citation type="journal article" date="2019" name="Curr. Biol.">
        <title>Genome Sequence of Striga asiatica Provides Insight into the Evolution of Plant Parasitism.</title>
        <authorList>
            <person name="Yoshida S."/>
            <person name="Kim S."/>
            <person name="Wafula E.K."/>
            <person name="Tanskanen J."/>
            <person name="Kim Y.M."/>
            <person name="Honaas L."/>
            <person name="Yang Z."/>
            <person name="Spallek T."/>
            <person name="Conn C.E."/>
            <person name="Ichihashi Y."/>
            <person name="Cheong K."/>
            <person name="Cui S."/>
            <person name="Der J.P."/>
            <person name="Gundlach H."/>
            <person name="Jiao Y."/>
            <person name="Hori C."/>
            <person name="Ishida J.K."/>
            <person name="Kasahara H."/>
            <person name="Kiba T."/>
            <person name="Kim M.S."/>
            <person name="Koo N."/>
            <person name="Laohavisit A."/>
            <person name="Lee Y.H."/>
            <person name="Lumba S."/>
            <person name="McCourt P."/>
            <person name="Mortimer J.C."/>
            <person name="Mutuku J.M."/>
            <person name="Nomura T."/>
            <person name="Sasaki-Sekimoto Y."/>
            <person name="Seto Y."/>
            <person name="Wang Y."/>
            <person name="Wakatake T."/>
            <person name="Sakakibara H."/>
            <person name="Demura T."/>
            <person name="Yamaguchi S."/>
            <person name="Yoneyama K."/>
            <person name="Manabe R.I."/>
            <person name="Nelson D.C."/>
            <person name="Schulman A.H."/>
            <person name="Timko M.P."/>
            <person name="dePamphilis C.W."/>
            <person name="Choi D."/>
            <person name="Shirasu K."/>
        </authorList>
    </citation>
    <scope>NUCLEOTIDE SEQUENCE [LARGE SCALE GENOMIC DNA]</scope>
    <source>
        <strain evidence="2">cv. UVA1</strain>
    </source>
</reference>
<dbReference type="EMBL" id="BKCP01005705">
    <property type="protein sequence ID" value="GER39569.1"/>
    <property type="molecule type" value="Genomic_DNA"/>
</dbReference>
<keyword evidence="2" id="KW-1185">Reference proteome</keyword>